<evidence type="ECO:0000256" key="10">
    <source>
        <dbReference type="ARBA" id="ARBA00047838"/>
    </source>
</evidence>
<comment type="subcellular location">
    <subcellularLocation>
        <location evidence="1 12">Cytoplasm</location>
    </subcellularLocation>
</comment>
<evidence type="ECO:0000256" key="4">
    <source>
        <dbReference type="ARBA" id="ARBA00022490"/>
    </source>
</evidence>
<dbReference type="PROSITE" id="PS51273">
    <property type="entry name" value="GATASE_TYPE_1"/>
    <property type="match status" value="1"/>
</dbReference>
<dbReference type="GO" id="GO:0005737">
    <property type="term" value="C:cytoplasm"/>
    <property type="evidence" value="ECO:0007669"/>
    <property type="project" value="UniProtKB-SubCell"/>
</dbReference>
<evidence type="ECO:0000256" key="6">
    <source>
        <dbReference type="ARBA" id="ARBA00022801"/>
    </source>
</evidence>
<dbReference type="RefSeq" id="WP_145061382.1">
    <property type="nucleotide sequence ID" value="NZ_CP036263.1"/>
</dbReference>
<dbReference type="GO" id="GO:0004359">
    <property type="term" value="F:glutaminase activity"/>
    <property type="evidence" value="ECO:0007669"/>
    <property type="project" value="UniProtKB-EC"/>
</dbReference>
<dbReference type="Pfam" id="PF00117">
    <property type="entry name" value="GATase"/>
    <property type="match status" value="1"/>
</dbReference>
<dbReference type="PANTHER" id="PTHR42701:SF1">
    <property type="entry name" value="IMIDAZOLE GLYCEROL PHOSPHATE SYNTHASE SUBUNIT HISH"/>
    <property type="match status" value="1"/>
</dbReference>
<evidence type="ECO:0000256" key="5">
    <source>
        <dbReference type="ARBA" id="ARBA00022605"/>
    </source>
</evidence>
<evidence type="ECO:0000313" key="15">
    <source>
        <dbReference type="EMBL" id="QDT00112.1"/>
    </source>
</evidence>
<evidence type="ECO:0000256" key="9">
    <source>
        <dbReference type="ARBA" id="ARBA00023239"/>
    </source>
</evidence>
<dbReference type="EMBL" id="CP036263">
    <property type="protein sequence ID" value="QDT00112.1"/>
    <property type="molecule type" value="Genomic_DNA"/>
</dbReference>
<feature type="active site" evidence="12 13">
    <location>
        <position position="183"/>
    </location>
</feature>
<keyword evidence="15" id="KW-0328">Glycosyltransferase</keyword>
<keyword evidence="9 12" id="KW-0456">Lyase</keyword>
<dbReference type="PANTHER" id="PTHR42701">
    <property type="entry name" value="IMIDAZOLE GLYCEROL PHOSPHATE SYNTHASE SUBUNIT HISH"/>
    <property type="match status" value="1"/>
</dbReference>
<evidence type="ECO:0000256" key="3">
    <source>
        <dbReference type="ARBA" id="ARBA00011152"/>
    </source>
</evidence>
<dbReference type="Proteomes" id="UP000319852">
    <property type="component" value="Chromosome"/>
</dbReference>
<comment type="function">
    <text evidence="12">IGPS catalyzes the conversion of PRFAR and glutamine to IGP, AICAR and glutamate. The HisH subunit catalyzes the hydrolysis of glutamine to glutamate and ammonia as part of the synthesis of IGP and AICAR. The resulting ammonia molecule is channeled to the active site of HisF.</text>
</comment>
<dbReference type="KEGG" id="amob:HG15A2_34470"/>
<evidence type="ECO:0000256" key="12">
    <source>
        <dbReference type="HAMAP-Rule" id="MF_00278"/>
    </source>
</evidence>
<dbReference type="InterPro" id="IPR017926">
    <property type="entry name" value="GATASE"/>
</dbReference>
<dbReference type="SUPFAM" id="SSF52317">
    <property type="entry name" value="Class I glutamine amidotransferase-like"/>
    <property type="match status" value="1"/>
</dbReference>
<feature type="active site" description="Nucleophile" evidence="12 13">
    <location>
        <position position="79"/>
    </location>
</feature>
<dbReference type="GO" id="GO:0016829">
    <property type="term" value="F:lyase activity"/>
    <property type="evidence" value="ECO:0007669"/>
    <property type="project" value="UniProtKB-KW"/>
</dbReference>
<organism evidence="15 16">
    <name type="scientific">Adhaeretor mobilis</name>
    <dbReference type="NCBI Taxonomy" id="1930276"/>
    <lineage>
        <taxon>Bacteria</taxon>
        <taxon>Pseudomonadati</taxon>
        <taxon>Planctomycetota</taxon>
        <taxon>Planctomycetia</taxon>
        <taxon>Pirellulales</taxon>
        <taxon>Lacipirellulaceae</taxon>
        <taxon>Adhaeretor</taxon>
    </lineage>
</organism>
<sequence>MIAIIDYQMGNLRSVQKAFERVGHEATITADPVVLGKADKLVLPGVGAFADAVAELRRRELVSPLVDAITAAKPVLGICLGLQMLFEVGYEDGQHEGLGVLPGEVVRFDVPREFKVPHMGWNQVHYQRQPPIFAGIPDESHFYFVHSYYVKPTNEDLIAGVASYPNPFCAMIWRDNLYATQFHPEKSQKMGLQVLKNFAEYECSQV</sequence>
<dbReference type="UniPathway" id="UPA00031">
    <property type="reaction ID" value="UER00010"/>
</dbReference>
<evidence type="ECO:0000256" key="1">
    <source>
        <dbReference type="ARBA" id="ARBA00004496"/>
    </source>
</evidence>
<comment type="catalytic activity">
    <reaction evidence="11 12">
        <text>L-glutamine + H2O = L-glutamate + NH4(+)</text>
        <dbReference type="Rhea" id="RHEA:15889"/>
        <dbReference type="ChEBI" id="CHEBI:15377"/>
        <dbReference type="ChEBI" id="CHEBI:28938"/>
        <dbReference type="ChEBI" id="CHEBI:29985"/>
        <dbReference type="ChEBI" id="CHEBI:58359"/>
        <dbReference type="EC" id="3.5.1.2"/>
    </reaction>
</comment>
<evidence type="ECO:0000256" key="2">
    <source>
        <dbReference type="ARBA" id="ARBA00005091"/>
    </source>
</evidence>
<protein>
    <recommendedName>
        <fullName evidence="12">Imidazole glycerol phosphate synthase subunit HisH</fullName>
        <ecNumber evidence="12">4.3.2.10</ecNumber>
    </recommendedName>
    <alternativeName>
        <fullName evidence="12">IGP synthase glutaminase subunit</fullName>
        <ecNumber evidence="12">3.5.1.2</ecNumber>
    </alternativeName>
    <alternativeName>
        <fullName evidence="12">IGP synthase subunit HisH</fullName>
    </alternativeName>
    <alternativeName>
        <fullName evidence="12">ImGP synthase subunit HisH</fullName>
        <shortName evidence="12">IGPS subunit HisH</shortName>
    </alternativeName>
</protein>
<dbReference type="EC" id="3.5.1.2" evidence="12"/>
<dbReference type="GO" id="GO:0000105">
    <property type="term" value="P:L-histidine biosynthetic process"/>
    <property type="evidence" value="ECO:0007669"/>
    <property type="project" value="UniProtKB-UniRule"/>
</dbReference>
<accession>A0A517MYZ9</accession>
<keyword evidence="16" id="KW-1185">Reference proteome</keyword>
<keyword evidence="5 12" id="KW-0028">Amino-acid biosynthesis</keyword>
<dbReference type="CDD" id="cd01748">
    <property type="entry name" value="GATase1_IGP_Synthase"/>
    <property type="match status" value="1"/>
</dbReference>
<dbReference type="Gene3D" id="3.40.50.880">
    <property type="match status" value="1"/>
</dbReference>
<comment type="subunit">
    <text evidence="3 12">Heterodimer of HisH and HisF.</text>
</comment>
<dbReference type="NCBIfam" id="TIGR01855">
    <property type="entry name" value="IMP_synth_hisH"/>
    <property type="match status" value="1"/>
</dbReference>
<dbReference type="FunFam" id="3.40.50.880:FF:000009">
    <property type="entry name" value="Imidazole glycerol phosphate synthase subunit HisH"/>
    <property type="match status" value="1"/>
</dbReference>
<keyword evidence="8 12" id="KW-0368">Histidine biosynthesis</keyword>
<feature type="domain" description="Glutamine amidotransferase" evidence="14">
    <location>
        <begin position="4"/>
        <end position="198"/>
    </location>
</feature>
<keyword evidence="4 12" id="KW-0963">Cytoplasm</keyword>
<gene>
    <name evidence="15" type="primary">hisH1</name>
    <name evidence="12" type="synonym">hisH</name>
    <name evidence="15" type="ORF">HG15A2_34470</name>
</gene>
<dbReference type="HAMAP" id="MF_00278">
    <property type="entry name" value="HisH"/>
    <property type="match status" value="1"/>
</dbReference>
<dbReference type="AlphaFoldDB" id="A0A517MYZ9"/>
<dbReference type="OrthoDB" id="9807137at2"/>
<evidence type="ECO:0000256" key="8">
    <source>
        <dbReference type="ARBA" id="ARBA00023102"/>
    </source>
</evidence>
<evidence type="ECO:0000313" key="16">
    <source>
        <dbReference type="Proteomes" id="UP000319852"/>
    </source>
</evidence>
<comment type="pathway">
    <text evidence="2 12">Amino-acid biosynthesis; L-histidine biosynthesis; L-histidine from 5-phospho-alpha-D-ribose 1-diphosphate: step 5/9.</text>
</comment>
<dbReference type="PIRSF" id="PIRSF000495">
    <property type="entry name" value="Amidotransf_hisH"/>
    <property type="match status" value="1"/>
</dbReference>
<comment type="catalytic activity">
    <reaction evidence="10 12">
        <text>5-[(5-phospho-1-deoxy-D-ribulos-1-ylimino)methylamino]-1-(5-phospho-beta-D-ribosyl)imidazole-4-carboxamide + L-glutamine = D-erythro-1-(imidazol-4-yl)glycerol 3-phosphate + 5-amino-1-(5-phospho-beta-D-ribosyl)imidazole-4-carboxamide + L-glutamate + H(+)</text>
        <dbReference type="Rhea" id="RHEA:24793"/>
        <dbReference type="ChEBI" id="CHEBI:15378"/>
        <dbReference type="ChEBI" id="CHEBI:29985"/>
        <dbReference type="ChEBI" id="CHEBI:58278"/>
        <dbReference type="ChEBI" id="CHEBI:58359"/>
        <dbReference type="ChEBI" id="CHEBI:58475"/>
        <dbReference type="ChEBI" id="CHEBI:58525"/>
        <dbReference type="EC" id="4.3.2.10"/>
    </reaction>
</comment>
<dbReference type="EC" id="4.3.2.10" evidence="12"/>
<keyword evidence="6 12" id="KW-0378">Hydrolase</keyword>
<name>A0A517MYZ9_9BACT</name>
<reference evidence="15 16" key="1">
    <citation type="submission" date="2019-02" db="EMBL/GenBank/DDBJ databases">
        <title>Deep-cultivation of Planctomycetes and their phenomic and genomic characterization uncovers novel biology.</title>
        <authorList>
            <person name="Wiegand S."/>
            <person name="Jogler M."/>
            <person name="Boedeker C."/>
            <person name="Pinto D."/>
            <person name="Vollmers J."/>
            <person name="Rivas-Marin E."/>
            <person name="Kohn T."/>
            <person name="Peeters S.H."/>
            <person name="Heuer A."/>
            <person name="Rast P."/>
            <person name="Oberbeckmann S."/>
            <person name="Bunk B."/>
            <person name="Jeske O."/>
            <person name="Meyerdierks A."/>
            <person name="Storesund J.E."/>
            <person name="Kallscheuer N."/>
            <person name="Luecker S."/>
            <person name="Lage O.M."/>
            <person name="Pohl T."/>
            <person name="Merkel B.J."/>
            <person name="Hornburger P."/>
            <person name="Mueller R.-W."/>
            <person name="Bruemmer F."/>
            <person name="Labrenz M."/>
            <person name="Spormann A.M."/>
            <person name="Op den Camp H."/>
            <person name="Overmann J."/>
            <person name="Amann R."/>
            <person name="Jetten M.S.M."/>
            <person name="Mascher T."/>
            <person name="Medema M.H."/>
            <person name="Devos D.P."/>
            <person name="Kaster A.-K."/>
            <person name="Ovreas L."/>
            <person name="Rohde M."/>
            <person name="Galperin M.Y."/>
            <person name="Jogler C."/>
        </authorList>
    </citation>
    <scope>NUCLEOTIDE SEQUENCE [LARGE SCALE GENOMIC DNA]</scope>
    <source>
        <strain evidence="15 16">HG15A2</strain>
    </source>
</reference>
<keyword evidence="7 12" id="KW-0315">Glutamine amidotransferase</keyword>
<evidence type="ECO:0000259" key="14">
    <source>
        <dbReference type="Pfam" id="PF00117"/>
    </source>
</evidence>
<feature type="active site" evidence="12 13">
    <location>
        <position position="185"/>
    </location>
</feature>
<dbReference type="InterPro" id="IPR029062">
    <property type="entry name" value="Class_I_gatase-like"/>
</dbReference>
<dbReference type="InterPro" id="IPR010139">
    <property type="entry name" value="Imidazole-glycPsynth_HisH"/>
</dbReference>
<dbReference type="GO" id="GO:0000107">
    <property type="term" value="F:imidazoleglycerol-phosphate synthase activity"/>
    <property type="evidence" value="ECO:0007669"/>
    <property type="project" value="UniProtKB-UniRule"/>
</dbReference>
<proteinExistence type="inferred from homology"/>
<evidence type="ECO:0000256" key="11">
    <source>
        <dbReference type="ARBA" id="ARBA00049534"/>
    </source>
</evidence>
<evidence type="ECO:0000256" key="7">
    <source>
        <dbReference type="ARBA" id="ARBA00022962"/>
    </source>
</evidence>
<keyword evidence="15" id="KW-0808">Transferase</keyword>
<evidence type="ECO:0000256" key="13">
    <source>
        <dbReference type="PIRSR" id="PIRSR000495-1"/>
    </source>
</evidence>